<protein>
    <recommendedName>
        <fullName evidence="3">DUF192 domain-containing protein</fullName>
    </recommendedName>
</protein>
<dbReference type="InterPro" id="IPR038695">
    <property type="entry name" value="Saro_0823-like_sf"/>
</dbReference>
<gene>
    <name evidence="1" type="ORF">AKJ36_01070</name>
</gene>
<comment type="caution">
    <text evidence="1">The sequence shown here is derived from an EMBL/GenBank/DDBJ whole genome shotgun (WGS) entry which is preliminary data.</text>
</comment>
<organism evidence="1 2">
    <name type="scientific">candidate division MSBL1 archaeon SCGC-AAA259I07</name>
    <dbReference type="NCBI Taxonomy" id="1698266"/>
    <lineage>
        <taxon>Archaea</taxon>
        <taxon>Methanobacteriati</taxon>
        <taxon>Methanobacteriota</taxon>
        <taxon>candidate division MSBL1</taxon>
    </lineage>
</organism>
<dbReference type="PANTHER" id="PTHR37953:SF1">
    <property type="entry name" value="UPF0127 PROTEIN MJ1496"/>
    <property type="match status" value="1"/>
</dbReference>
<dbReference type="AlphaFoldDB" id="A0A133UMA9"/>
<reference evidence="1 2" key="1">
    <citation type="journal article" date="2016" name="Sci. Rep.">
        <title>Metabolic traits of an uncultured archaeal lineage -MSBL1- from brine pools of the Red Sea.</title>
        <authorList>
            <person name="Mwirichia R."/>
            <person name="Alam I."/>
            <person name="Rashid M."/>
            <person name="Vinu M."/>
            <person name="Ba-Alawi W."/>
            <person name="Anthony Kamau A."/>
            <person name="Kamanda Ngugi D."/>
            <person name="Goker M."/>
            <person name="Klenk H.P."/>
            <person name="Bajic V."/>
            <person name="Stingl U."/>
        </authorList>
    </citation>
    <scope>NUCLEOTIDE SEQUENCE [LARGE SCALE GENOMIC DNA]</scope>
    <source>
        <strain evidence="1">SCGC-AAA259I07</strain>
    </source>
</reference>
<dbReference type="InterPro" id="IPR003795">
    <property type="entry name" value="DUF192"/>
</dbReference>
<dbReference type="Proteomes" id="UP000070155">
    <property type="component" value="Unassembled WGS sequence"/>
</dbReference>
<evidence type="ECO:0000313" key="2">
    <source>
        <dbReference type="Proteomes" id="UP000070155"/>
    </source>
</evidence>
<keyword evidence="2" id="KW-1185">Reference proteome</keyword>
<dbReference type="Gene3D" id="2.60.120.1140">
    <property type="entry name" value="Protein of unknown function DUF192"/>
    <property type="match status" value="1"/>
</dbReference>
<accession>A0A133UMA9</accession>
<name>A0A133UMA9_9EURY</name>
<evidence type="ECO:0000313" key="1">
    <source>
        <dbReference type="EMBL" id="KXA95269.1"/>
    </source>
</evidence>
<dbReference type="Pfam" id="PF02643">
    <property type="entry name" value="DUF192"/>
    <property type="match status" value="1"/>
</dbReference>
<dbReference type="PANTHER" id="PTHR37953">
    <property type="entry name" value="UPF0127 PROTEIN MJ1496"/>
    <property type="match status" value="1"/>
</dbReference>
<proteinExistence type="predicted"/>
<dbReference type="EMBL" id="LHXQ01000009">
    <property type="protein sequence ID" value="KXA95269.1"/>
    <property type="molecule type" value="Genomic_DNA"/>
</dbReference>
<sequence>MIVHEPTGKILARNVEVADGFWSRLRGLMFRRNFEQDSGILFSLKKPKKFSVHTFFVFFPIDLIYLDSDLVVVDLKEDMGPWSTYSPNTKASYLLELVSGKIDDVGVKVGDEVVRRDEG</sequence>
<evidence type="ECO:0008006" key="3">
    <source>
        <dbReference type="Google" id="ProtNLM"/>
    </source>
</evidence>